<dbReference type="InterPro" id="IPR000172">
    <property type="entry name" value="GMC_OxRdtase_N"/>
</dbReference>
<sequence length="533" mass="58322">MGAAAFGGGILSGASGAEAAEAADVARDGAFVPAVVVGTGYGAAVTALRLAEAGERVLMLEMGRWWDRPGADGRVFCGMLDPDRRSSWFRTRTAAPLGSFLWLDVVDRNIEPYAGVLDRVDFGSMAVYAGRGVGGGSLVNGGMAVAPRRDYLQRVLPRVDAAEMYRRYFPRARAMLRVNGIDRTWFEGTEWYRYSRVAREQAARAGLRSVFLDNVYDFRHMRREADGTAPRSALAGELIYGNNHGRMSLDKTYVAAALRTGRVTIAPLHRAKSLRRRRAGGYVLTVERSDETGRRTAVKEIGCRRLFLGAGSLGTTELLLRARETGALPDLGPEIGRGWGPNGNVMAARANHGTDPTGCHQSTVPALGLDDWDDPRHPVFAEVTPVPAGTETWISLYIAITRNPERGTFVYDRATDRMGLRWTRDQNRPAVDAARSFFDRVNRANRTDYRYDLFGPRAKAFADDFTYHPLGGCVLGRATDPYGRIPGHPGLYVTDGSLVPGSLGVNPFLTITALAERNIERIVRQDVLPASGR</sequence>
<protein>
    <submittedName>
        <fullName evidence="7">Cholesterol oxidase</fullName>
    </submittedName>
</protein>
<organism evidence="7 8">
    <name type="scientific">Streptomyces mobaraensis (strain ATCC 29032 / DSM 40847 / JCM 4168 / NBRC 13819 / NCIMB 11159 / IPCR 16-22)</name>
    <dbReference type="NCBI Taxonomy" id="1223523"/>
    <lineage>
        <taxon>Bacteria</taxon>
        <taxon>Bacillati</taxon>
        <taxon>Actinomycetota</taxon>
        <taxon>Actinomycetes</taxon>
        <taxon>Kitasatosporales</taxon>
        <taxon>Streptomycetaceae</taxon>
        <taxon>Streptomyces</taxon>
    </lineage>
</organism>
<dbReference type="SUPFAM" id="SSF54373">
    <property type="entry name" value="FAD-linked reductases, C-terminal domain"/>
    <property type="match status" value="1"/>
</dbReference>
<keyword evidence="5" id="KW-0560">Oxidoreductase</keyword>
<evidence type="ECO:0000259" key="6">
    <source>
        <dbReference type="PROSITE" id="PS00623"/>
    </source>
</evidence>
<dbReference type="eggNOG" id="COG2303">
    <property type="taxonomic scope" value="Bacteria"/>
</dbReference>
<dbReference type="GO" id="GO:0050660">
    <property type="term" value="F:flavin adenine dinucleotide binding"/>
    <property type="evidence" value="ECO:0007669"/>
    <property type="project" value="InterPro"/>
</dbReference>
<evidence type="ECO:0000313" key="8">
    <source>
        <dbReference type="Proteomes" id="UP000011740"/>
    </source>
</evidence>
<reference evidence="7 8" key="1">
    <citation type="journal article" date="2013" name="Genome Announc.">
        <title>Whole-Genome Shotgun Assembly and Analysis of the Genome of Streptomyces mobaraensis DSM 40847, a Strain for Industrial Production of Microbial Transglutaminase.</title>
        <authorList>
            <person name="Yang H."/>
            <person name="He T."/>
            <person name="Wu W."/>
            <person name="Zhu W."/>
            <person name="Lu B."/>
            <person name="Sun W."/>
        </authorList>
    </citation>
    <scope>NUCLEOTIDE SEQUENCE [LARGE SCALE GENOMIC DNA]</scope>
    <source>
        <strain evidence="7 8">DSM 40847</strain>
    </source>
</reference>
<dbReference type="GO" id="GO:0016614">
    <property type="term" value="F:oxidoreductase activity, acting on CH-OH group of donors"/>
    <property type="evidence" value="ECO:0007669"/>
    <property type="project" value="InterPro"/>
</dbReference>
<gene>
    <name evidence="7" type="ORF">H340_20353</name>
</gene>
<comment type="caution">
    <text evidence="7">The sequence shown here is derived from an EMBL/GenBank/DDBJ whole genome shotgun (WGS) entry which is preliminary data.</text>
</comment>
<comment type="similarity">
    <text evidence="2">Belongs to the GMC oxidoreductase family.</text>
</comment>
<dbReference type="PROSITE" id="PS00623">
    <property type="entry name" value="GMC_OXRED_1"/>
    <property type="match status" value="1"/>
</dbReference>
<dbReference type="Pfam" id="PF22500">
    <property type="entry name" value="GMC_oxred_C_1st"/>
    <property type="match status" value="1"/>
</dbReference>
<dbReference type="STRING" id="1223523.H340_20353"/>
<evidence type="ECO:0000256" key="5">
    <source>
        <dbReference type="ARBA" id="ARBA00023002"/>
    </source>
</evidence>
<evidence type="ECO:0000313" key="7">
    <source>
        <dbReference type="EMBL" id="EME98679.1"/>
    </source>
</evidence>
<feature type="domain" description="Glucose-methanol-choline oxidoreductase N-terminal" evidence="6">
    <location>
        <begin position="130"/>
        <end position="153"/>
    </location>
</feature>
<evidence type="ECO:0000256" key="4">
    <source>
        <dbReference type="ARBA" id="ARBA00022827"/>
    </source>
</evidence>
<dbReference type="PANTHER" id="PTHR47470:SF1">
    <property type="entry name" value="FAD-DEPENDENT OXIDOREDUCTASE 2 FAD BINDING DOMAIN-CONTAINING PROTEIN"/>
    <property type="match status" value="1"/>
</dbReference>
<dbReference type="PANTHER" id="PTHR47470">
    <property type="entry name" value="CHOLESTEROL OXIDASE"/>
    <property type="match status" value="1"/>
</dbReference>
<evidence type="ECO:0000256" key="2">
    <source>
        <dbReference type="ARBA" id="ARBA00010790"/>
    </source>
</evidence>
<name>M3BGF7_STRM1</name>
<dbReference type="EMBL" id="AORZ01000070">
    <property type="protein sequence ID" value="EME98679.1"/>
    <property type="molecule type" value="Genomic_DNA"/>
</dbReference>
<dbReference type="InterPro" id="IPR036188">
    <property type="entry name" value="FAD/NAD-bd_sf"/>
</dbReference>
<dbReference type="Gene3D" id="3.30.410.10">
    <property type="entry name" value="Cholesterol Oxidase, domain 2"/>
    <property type="match status" value="1"/>
</dbReference>
<proteinExistence type="inferred from homology"/>
<keyword evidence="4" id="KW-0274">FAD</keyword>
<comment type="cofactor">
    <cofactor evidence="1">
        <name>FAD</name>
        <dbReference type="ChEBI" id="CHEBI:57692"/>
    </cofactor>
</comment>
<dbReference type="SUPFAM" id="SSF51905">
    <property type="entry name" value="FAD/NAD(P)-binding domain"/>
    <property type="match status" value="1"/>
</dbReference>
<dbReference type="AlphaFoldDB" id="M3BGF7"/>
<dbReference type="Proteomes" id="UP000011740">
    <property type="component" value="Unassembled WGS sequence"/>
</dbReference>
<dbReference type="PATRIC" id="fig|1223523.3.peg.4146"/>
<accession>M3BGF7</accession>
<keyword evidence="3" id="KW-0285">Flavoprotein</keyword>
<dbReference type="InterPro" id="IPR052542">
    <property type="entry name" value="Cholesterol_Oxidase"/>
</dbReference>
<evidence type="ECO:0000256" key="3">
    <source>
        <dbReference type="ARBA" id="ARBA00022630"/>
    </source>
</evidence>
<dbReference type="Gene3D" id="3.50.50.60">
    <property type="entry name" value="FAD/NAD(P)-binding domain"/>
    <property type="match status" value="1"/>
</dbReference>
<evidence type="ECO:0000256" key="1">
    <source>
        <dbReference type="ARBA" id="ARBA00001974"/>
    </source>
</evidence>